<gene>
    <name evidence="2" type="ORF">F5972_00655</name>
</gene>
<dbReference type="Proteomes" id="UP000327011">
    <property type="component" value="Unassembled WGS sequence"/>
</dbReference>
<comment type="caution">
    <text evidence="2">The sequence shown here is derived from an EMBL/GenBank/DDBJ whole genome shotgun (WGS) entry which is preliminary data.</text>
</comment>
<keyword evidence="3" id="KW-1185">Reference proteome</keyword>
<accession>A0A5J5K900</accession>
<feature type="transmembrane region" description="Helical" evidence="1">
    <location>
        <begin position="113"/>
        <end position="136"/>
    </location>
</feature>
<evidence type="ECO:0000313" key="2">
    <source>
        <dbReference type="EMBL" id="KAA9381396.1"/>
    </source>
</evidence>
<evidence type="ECO:0000256" key="1">
    <source>
        <dbReference type="SAM" id="Phobius"/>
    </source>
</evidence>
<feature type="transmembrane region" description="Helical" evidence="1">
    <location>
        <begin position="82"/>
        <end position="101"/>
    </location>
</feature>
<dbReference type="AlphaFoldDB" id="A0A5J5K900"/>
<proteinExistence type="predicted"/>
<keyword evidence="1" id="KW-0472">Membrane</keyword>
<feature type="transmembrane region" description="Helical" evidence="1">
    <location>
        <begin position="12"/>
        <end position="31"/>
    </location>
</feature>
<keyword evidence="1" id="KW-1133">Transmembrane helix</keyword>
<sequence length="138" mass="14314">MTPLQLSQETQVIAGAVLLTIVTIEFGGWFLSKIVRGQVSFTPFQQAFARAGHAHAGVLVTLGLVCLLFVDATGLSGVPLWIARLGVPAAAALMSAGFFLSSLGRGTTRPNRLIILLWIGALCLAAGVLTLGVGLLTS</sequence>
<dbReference type="RefSeq" id="WP_150930042.1">
    <property type="nucleotide sequence ID" value="NZ_VYTZ01000001.1"/>
</dbReference>
<name>A0A5J5K900_9ACTN</name>
<reference evidence="2 3" key="1">
    <citation type="submission" date="2019-09" db="EMBL/GenBank/DDBJ databases">
        <title>Screening of Novel Bioactive Compounds from Soil-Associated.</title>
        <authorList>
            <person name="Gong X."/>
        </authorList>
    </citation>
    <scope>NUCLEOTIDE SEQUENCE [LARGE SCALE GENOMIC DNA]</scope>
    <source>
        <strain evidence="2 3">Gxj-6</strain>
    </source>
</reference>
<dbReference type="EMBL" id="VYTZ01000001">
    <property type="protein sequence ID" value="KAA9381396.1"/>
    <property type="molecule type" value="Genomic_DNA"/>
</dbReference>
<keyword evidence="1" id="KW-0812">Transmembrane</keyword>
<protein>
    <recommendedName>
        <fullName evidence="4">Integral membrane protein</fullName>
    </recommendedName>
</protein>
<organism evidence="2 3">
    <name type="scientific">Microbispora cellulosiformans</name>
    <dbReference type="NCBI Taxonomy" id="2614688"/>
    <lineage>
        <taxon>Bacteria</taxon>
        <taxon>Bacillati</taxon>
        <taxon>Actinomycetota</taxon>
        <taxon>Actinomycetes</taxon>
        <taxon>Streptosporangiales</taxon>
        <taxon>Streptosporangiaceae</taxon>
        <taxon>Microbispora</taxon>
    </lineage>
</organism>
<feature type="transmembrane region" description="Helical" evidence="1">
    <location>
        <begin position="52"/>
        <end position="70"/>
    </location>
</feature>
<evidence type="ECO:0000313" key="3">
    <source>
        <dbReference type="Proteomes" id="UP000327011"/>
    </source>
</evidence>
<evidence type="ECO:0008006" key="4">
    <source>
        <dbReference type="Google" id="ProtNLM"/>
    </source>
</evidence>